<name>A0A1H8YLF2_9PSEU</name>
<keyword evidence="2" id="KW-1185">Reference proteome</keyword>
<accession>A0A1H8YLF2</accession>
<evidence type="ECO:0000313" key="1">
    <source>
        <dbReference type="EMBL" id="SEP53015.1"/>
    </source>
</evidence>
<proteinExistence type="predicted"/>
<dbReference type="InterPro" id="IPR046274">
    <property type="entry name" value="DUF6307"/>
</dbReference>
<dbReference type="EMBL" id="FOEF01000023">
    <property type="protein sequence ID" value="SEP53015.1"/>
    <property type="molecule type" value="Genomic_DNA"/>
</dbReference>
<dbReference type="STRING" id="394193.SAMN04489732_123144"/>
<dbReference type="Pfam" id="PF19826">
    <property type="entry name" value="DUF6307"/>
    <property type="match status" value="1"/>
</dbReference>
<sequence>MTAPTPVTRYQQRVDRVQKIVQVHTKLDDTKARALATDMVHVLDTMPESVR</sequence>
<dbReference type="Proteomes" id="UP000198582">
    <property type="component" value="Unassembled WGS sequence"/>
</dbReference>
<gene>
    <name evidence="1" type="ORF">SAMN04489732_123144</name>
</gene>
<protein>
    <submittedName>
        <fullName evidence="1">Uncharacterized protein</fullName>
    </submittedName>
</protein>
<reference evidence="1 2" key="1">
    <citation type="submission" date="2016-10" db="EMBL/GenBank/DDBJ databases">
        <authorList>
            <person name="de Groot N.N."/>
        </authorList>
    </citation>
    <scope>NUCLEOTIDE SEQUENCE [LARGE SCALE GENOMIC DNA]</scope>
    <source>
        <strain evidence="1 2">DSM 44993</strain>
    </source>
</reference>
<dbReference type="AlphaFoldDB" id="A0A1H8YLF2"/>
<dbReference type="RefSeq" id="WP_177231728.1">
    <property type="nucleotide sequence ID" value="NZ_FOEF01000023.1"/>
</dbReference>
<organism evidence="1 2">
    <name type="scientific">Amycolatopsis saalfeldensis</name>
    <dbReference type="NCBI Taxonomy" id="394193"/>
    <lineage>
        <taxon>Bacteria</taxon>
        <taxon>Bacillati</taxon>
        <taxon>Actinomycetota</taxon>
        <taxon>Actinomycetes</taxon>
        <taxon>Pseudonocardiales</taxon>
        <taxon>Pseudonocardiaceae</taxon>
        <taxon>Amycolatopsis</taxon>
    </lineage>
</organism>
<evidence type="ECO:0000313" key="2">
    <source>
        <dbReference type="Proteomes" id="UP000198582"/>
    </source>
</evidence>